<sequence length="297" mass="34007">MRRILYETLAALGQNADFPRVQTLGVGIGKLIWNVVPSRRKLAVAAISERLGLDAPQATALARSSFQHNGRSFLEIFLSRKVDWRFVRDRLLVDDPAHMQRTFNLLRDRACVITSAHMGGWEMLAGLLHLLAPQQHCQVVVKATHDRDLYALIKRLRGHSTVHIVEHEQAVQKVLRNLRKPGTSAFLVDHNCRREEAVFLPFLGRMAAVNVGPALLALRGKALVMPVFLLREDPDRYRLIYQEPLDAGQLPGDRHEKIHTLASFYTKAVERVVLQYPEQWFWMHRRWKTRPGEELAG</sequence>
<organism evidence="7 8">
    <name type="scientific">Desulfonatronum thiosulfatophilum</name>
    <dbReference type="NCBI Taxonomy" id="617002"/>
    <lineage>
        <taxon>Bacteria</taxon>
        <taxon>Pseudomonadati</taxon>
        <taxon>Thermodesulfobacteriota</taxon>
        <taxon>Desulfovibrionia</taxon>
        <taxon>Desulfovibrionales</taxon>
        <taxon>Desulfonatronaceae</taxon>
        <taxon>Desulfonatronum</taxon>
    </lineage>
</organism>
<evidence type="ECO:0000313" key="8">
    <source>
        <dbReference type="Proteomes" id="UP000198771"/>
    </source>
</evidence>
<dbReference type="GO" id="GO:0005886">
    <property type="term" value="C:plasma membrane"/>
    <property type="evidence" value="ECO:0007669"/>
    <property type="project" value="UniProtKB-SubCell"/>
</dbReference>
<dbReference type="RefSeq" id="WP_092119612.1">
    <property type="nucleotide sequence ID" value="NZ_FMXO01000008.1"/>
</dbReference>
<evidence type="ECO:0000256" key="3">
    <source>
        <dbReference type="ARBA" id="ARBA00022519"/>
    </source>
</evidence>
<dbReference type="PANTHER" id="PTHR30606:SF10">
    <property type="entry name" value="PHOSPHATIDYLINOSITOL MANNOSIDE ACYLTRANSFERASE"/>
    <property type="match status" value="1"/>
</dbReference>
<dbReference type="Proteomes" id="UP000198771">
    <property type="component" value="Unassembled WGS sequence"/>
</dbReference>
<dbReference type="InterPro" id="IPR004960">
    <property type="entry name" value="LipA_acyltrans"/>
</dbReference>
<keyword evidence="8" id="KW-1185">Reference proteome</keyword>
<evidence type="ECO:0000256" key="4">
    <source>
        <dbReference type="ARBA" id="ARBA00022679"/>
    </source>
</evidence>
<evidence type="ECO:0000256" key="6">
    <source>
        <dbReference type="ARBA" id="ARBA00023315"/>
    </source>
</evidence>
<evidence type="ECO:0000256" key="5">
    <source>
        <dbReference type="ARBA" id="ARBA00023136"/>
    </source>
</evidence>
<accession>A0A1G6CI82</accession>
<keyword evidence="3" id="KW-0997">Cell inner membrane</keyword>
<keyword evidence="6" id="KW-0012">Acyltransferase</keyword>
<dbReference type="EMBL" id="FMXO01000008">
    <property type="protein sequence ID" value="SDB32574.1"/>
    <property type="molecule type" value="Genomic_DNA"/>
</dbReference>
<protein>
    <submittedName>
        <fullName evidence="7">KDO2-lipid IV(A) lauroyltransferase</fullName>
    </submittedName>
</protein>
<dbReference type="OrthoDB" id="9803456at2"/>
<dbReference type="PANTHER" id="PTHR30606">
    <property type="entry name" value="LIPID A BIOSYNTHESIS LAUROYL ACYLTRANSFERASE"/>
    <property type="match status" value="1"/>
</dbReference>
<dbReference type="GO" id="GO:0016746">
    <property type="term" value="F:acyltransferase activity"/>
    <property type="evidence" value="ECO:0007669"/>
    <property type="project" value="UniProtKB-KW"/>
</dbReference>
<dbReference type="GO" id="GO:0009247">
    <property type="term" value="P:glycolipid biosynthetic process"/>
    <property type="evidence" value="ECO:0007669"/>
    <property type="project" value="UniProtKB-ARBA"/>
</dbReference>
<evidence type="ECO:0000256" key="1">
    <source>
        <dbReference type="ARBA" id="ARBA00004533"/>
    </source>
</evidence>
<dbReference type="CDD" id="cd07984">
    <property type="entry name" value="LPLAT_LABLAT-like"/>
    <property type="match status" value="1"/>
</dbReference>
<reference evidence="7 8" key="1">
    <citation type="submission" date="2016-10" db="EMBL/GenBank/DDBJ databases">
        <authorList>
            <person name="de Groot N.N."/>
        </authorList>
    </citation>
    <scope>NUCLEOTIDE SEQUENCE [LARGE SCALE GENOMIC DNA]</scope>
    <source>
        <strain evidence="7 8">ASO4-2</strain>
    </source>
</reference>
<dbReference type="STRING" id="617002.SAMN05660653_01545"/>
<proteinExistence type="predicted"/>
<dbReference type="AlphaFoldDB" id="A0A1G6CI82"/>
<keyword evidence="4 7" id="KW-0808">Transferase</keyword>
<name>A0A1G6CI82_9BACT</name>
<keyword evidence="5" id="KW-0472">Membrane</keyword>
<gene>
    <name evidence="7" type="ORF">SAMN05660653_01545</name>
</gene>
<keyword evidence="2" id="KW-1003">Cell membrane</keyword>
<evidence type="ECO:0000313" key="7">
    <source>
        <dbReference type="EMBL" id="SDB32574.1"/>
    </source>
</evidence>
<comment type="subcellular location">
    <subcellularLocation>
        <location evidence="1">Cell inner membrane</location>
    </subcellularLocation>
</comment>
<evidence type="ECO:0000256" key="2">
    <source>
        <dbReference type="ARBA" id="ARBA00022475"/>
    </source>
</evidence>
<dbReference type="Pfam" id="PF03279">
    <property type="entry name" value="Lip_A_acyltrans"/>
    <property type="match status" value="1"/>
</dbReference>